<feature type="domain" description="Citrate transporter-like" evidence="7">
    <location>
        <begin position="18"/>
        <end position="308"/>
    </location>
</feature>
<dbReference type="AlphaFoldDB" id="A0A644XXB1"/>
<reference evidence="8" key="1">
    <citation type="submission" date="2019-08" db="EMBL/GenBank/DDBJ databases">
        <authorList>
            <person name="Kucharzyk K."/>
            <person name="Murdoch R.W."/>
            <person name="Higgins S."/>
            <person name="Loffler F."/>
        </authorList>
    </citation>
    <scope>NUCLEOTIDE SEQUENCE</scope>
</reference>
<feature type="transmembrane region" description="Helical" evidence="6">
    <location>
        <begin position="49"/>
        <end position="72"/>
    </location>
</feature>
<gene>
    <name evidence="8" type="primary">ybiR_5</name>
    <name evidence="8" type="ORF">SDC9_67165</name>
</gene>
<evidence type="ECO:0000256" key="6">
    <source>
        <dbReference type="SAM" id="Phobius"/>
    </source>
</evidence>
<evidence type="ECO:0000313" key="8">
    <source>
        <dbReference type="EMBL" id="MPM20729.1"/>
    </source>
</evidence>
<dbReference type="InterPro" id="IPR051475">
    <property type="entry name" value="Diverse_Ion_Transporter"/>
</dbReference>
<evidence type="ECO:0000256" key="3">
    <source>
        <dbReference type="ARBA" id="ARBA00022692"/>
    </source>
</evidence>
<feature type="transmembrane region" description="Helical" evidence="6">
    <location>
        <begin position="281"/>
        <end position="301"/>
    </location>
</feature>
<evidence type="ECO:0000256" key="5">
    <source>
        <dbReference type="ARBA" id="ARBA00023136"/>
    </source>
</evidence>
<evidence type="ECO:0000256" key="1">
    <source>
        <dbReference type="ARBA" id="ARBA00004141"/>
    </source>
</evidence>
<keyword evidence="2" id="KW-0813">Transport</keyword>
<feature type="transmembrane region" description="Helical" evidence="6">
    <location>
        <begin position="246"/>
        <end position="269"/>
    </location>
</feature>
<feature type="transmembrane region" description="Helical" evidence="6">
    <location>
        <begin position="204"/>
        <end position="234"/>
    </location>
</feature>
<dbReference type="Pfam" id="PF03600">
    <property type="entry name" value="CitMHS"/>
    <property type="match status" value="1"/>
</dbReference>
<dbReference type="InterPro" id="IPR004680">
    <property type="entry name" value="Cit_transptr-like_dom"/>
</dbReference>
<protein>
    <submittedName>
        <fullName evidence="8">Inner membrane protein YbiR</fullName>
    </submittedName>
</protein>
<accession>A0A644XXB1</accession>
<feature type="transmembrane region" description="Helical" evidence="6">
    <location>
        <begin position="158"/>
        <end position="183"/>
    </location>
</feature>
<dbReference type="GO" id="GO:0016020">
    <property type="term" value="C:membrane"/>
    <property type="evidence" value="ECO:0007669"/>
    <property type="project" value="UniProtKB-SubCell"/>
</dbReference>
<keyword evidence="4 6" id="KW-1133">Transmembrane helix</keyword>
<feature type="transmembrane region" description="Helical" evidence="6">
    <location>
        <begin position="9"/>
        <end position="29"/>
    </location>
</feature>
<dbReference type="GO" id="GO:0055085">
    <property type="term" value="P:transmembrane transport"/>
    <property type="evidence" value="ECO:0007669"/>
    <property type="project" value="InterPro"/>
</dbReference>
<comment type="subcellular location">
    <subcellularLocation>
        <location evidence="1">Membrane</location>
        <topology evidence="1">Multi-pass membrane protein</topology>
    </subcellularLocation>
</comment>
<dbReference type="PANTHER" id="PTHR43568">
    <property type="entry name" value="P PROTEIN"/>
    <property type="match status" value="1"/>
</dbReference>
<keyword evidence="5 6" id="KW-0472">Membrane</keyword>
<name>A0A644XXB1_9ZZZZ</name>
<proteinExistence type="predicted"/>
<feature type="transmembrane region" description="Helical" evidence="6">
    <location>
        <begin position="344"/>
        <end position="367"/>
    </location>
</feature>
<dbReference type="EMBL" id="VSSQ01003444">
    <property type="protein sequence ID" value="MPM20729.1"/>
    <property type="molecule type" value="Genomic_DNA"/>
</dbReference>
<comment type="caution">
    <text evidence="8">The sequence shown here is derived from an EMBL/GenBank/DDBJ whole genome shotgun (WGS) entry which is preliminary data.</text>
</comment>
<sequence length="368" mass="40702">MKHEQLKTFIAREPVLTIALFLAGISLFFVPPNPNYLHYIDGKTLGCLFALMLVVAGFRKLYLFTFLSLYLLRFAKSSRQVSALLVGITFFASMLVTNDVALITFVPLTIVVFSLCKDTRPILLTITLQTIAANVGSSLTPVGNPQNLFIYSYYQLPLLQFFGTMLPYAMGGFLLLAVCLLGIPGNKEPFKLQAQEVPAMNKSLLVRYLLLFLLSLAAVFDLVPYPLAVLIVIVASEKILLKDVDYSLLLTFIGFFIFVGNLGQLPSVVKTLQSLLYEREFFVSLAASQVISNVPATLLLAQFTTNATELLKGVNAGGCGTLIASMASVISFKIYAHYDSSKALRYLGVFTLFNILFILLFLLIHLVW</sequence>
<evidence type="ECO:0000259" key="7">
    <source>
        <dbReference type="Pfam" id="PF03600"/>
    </source>
</evidence>
<feature type="transmembrane region" description="Helical" evidence="6">
    <location>
        <begin position="84"/>
        <end position="115"/>
    </location>
</feature>
<evidence type="ECO:0000256" key="2">
    <source>
        <dbReference type="ARBA" id="ARBA00022448"/>
    </source>
</evidence>
<feature type="transmembrane region" description="Helical" evidence="6">
    <location>
        <begin position="313"/>
        <end position="332"/>
    </location>
</feature>
<organism evidence="8">
    <name type="scientific">bioreactor metagenome</name>
    <dbReference type="NCBI Taxonomy" id="1076179"/>
    <lineage>
        <taxon>unclassified sequences</taxon>
        <taxon>metagenomes</taxon>
        <taxon>ecological metagenomes</taxon>
    </lineage>
</organism>
<dbReference type="PANTHER" id="PTHR43568:SF1">
    <property type="entry name" value="P PROTEIN"/>
    <property type="match status" value="1"/>
</dbReference>
<keyword evidence="3 6" id="KW-0812">Transmembrane</keyword>
<evidence type="ECO:0000256" key="4">
    <source>
        <dbReference type="ARBA" id="ARBA00022989"/>
    </source>
</evidence>